<reference evidence="2" key="1">
    <citation type="submission" date="2021-02" db="EMBL/GenBank/DDBJ databases">
        <authorList>
            <person name="Dougan E. K."/>
            <person name="Rhodes N."/>
            <person name="Thang M."/>
            <person name="Chan C."/>
        </authorList>
    </citation>
    <scope>NUCLEOTIDE SEQUENCE</scope>
</reference>
<protein>
    <submittedName>
        <fullName evidence="2">Uncharacterized protein</fullName>
    </submittedName>
</protein>
<evidence type="ECO:0000256" key="1">
    <source>
        <dbReference type="SAM" id="MobiDB-lite"/>
    </source>
</evidence>
<evidence type="ECO:0000313" key="2">
    <source>
        <dbReference type="EMBL" id="CAE8642169.1"/>
    </source>
</evidence>
<evidence type="ECO:0000313" key="3">
    <source>
        <dbReference type="Proteomes" id="UP000654075"/>
    </source>
</evidence>
<proteinExistence type="predicted"/>
<sequence length="104" mass="11632">MNGVSVKCAWAKLRPQLEPLLLEKSLKWSDLVPPTDESNNDTPDDEGSNGATEDRSRYFASFAKRSQLVFAEKCPKLVARLRELEPWLLQEQGPEGGVDCLSRA</sequence>
<feature type="region of interest" description="Disordered" evidence="1">
    <location>
        <begin position="30"/>
        <end position="53"/>
    </location>
</feature>
<dbReference type="EMBL" id="CAJNNV010033128">
    <property type="protein sequence ID" value="CAE8642169.1"/>
    <property type="molecule type" value="Genomic_DNA"/>
</dbReference>
<feature type="compositionally biased region" description="Acidic residues" evidence="1">
    <location>
        <begin position="38"/>
        <end position="47"/>
    </location>
</feature>
<keyword evidence="3" id="KW-1185">Reference proteome</keyword>
<dbReference type="Proteomes" id="UP000654075">
    <property type="component" value="Unassembled WGS sequence"/>
</dbReference>
<organism evidence="2 3">
    <name type="scientific">Polarella glacialis</name>
    <name type="common">Dinoflagellate</name>
    <dbReference type="NCBI Taxonomy" id="89957"/>
    <lineage>
        <taxon>Eukaryota</taxon>
        <taxon>Sar</taxon>
        <taxon>Alveolata</taxon>
        <taxon>Dinophyceae</taxon>
        <taxon>Suessiales</taxon>
        <taxon>Suessiaceae</taxon>
        <taxon>Polarella</taxon>
    </lineage>
</organism>
<comment type="caution">
    <text evidence="2">The sequence shown here is derived from an EMBL/GenBank/DDBJ whole genome shotgun (WGS) entry which is preliminary data.</text>
</comment>
<accession>A0A813HUX9</accession>
<name>A0A813HUX9_POLGL</name>
<gene>
    <name evidence="2" type="ORF">PGLA1383_LOCUS56700</name>
</gene>
<dbReference type="AlphaFoldDB" id="A0A813HUX9"/>